<gene>
    <name evidence="6" type="ORF">EDC26_10718</name>
</gene>
<keyword evidence="4" id="KW-0143">Chaperone</keyword>
<keyword evidence="3" id="KW-1005">Bacterial flagellum biogenesis</keyword>
<comment type="subcellular location">
    <subcellularLocation>
        <location evidence="1">Cytoplasm</location>
        <location evidence="1">Cytosol</location>
    </subcellularLocation>
</comment>
<comment type="caution">
    <text evidence="6">The sequence shown here is derived from an EMBL/GenBank/DDBJ whole genome shotgun (WGS) entry which is preliminary data.</text>
</comment>
<dbReference type="Proteomes" id="UP000295525">
    <property type="component" value="Unassembled WGS sequence"/>
</dbReference>
<keyword evidence="6" id="KW-0282">Flagellum</keyword>
<evidence type="ECO:0000256" key="2">
    <source>
        <dbReference type="ARBA" id="ARBA00022490"/>
    </source>
</evidence>
<dbReference type="AlphaFoldDB" id="A0A4R3M2T9"/>
<dbReference type="OrthoDB" id="8687480at2"/>
<evidence type="ECO:0000256" key="1">
    <source>
        <dbReference type="ARBA" id="ARBA00004514"/>
    </source>
</evidence>
<dbReference type="Gene3D" id="1.20.58.380">
    <property type="entry name" value="Flagellar protein flit"/>
    <property type="match status" value="1"/>
</dbReference>
<dbReference type="Pfam" id="PF05400">
    <property type="entry name" value="FliT"/>
    <property type="match status" value="1"/>
</dbReference>
<evidence type="ECO:0000313" key="7">
    <source>
        <dbReference type="Proteomes" id="UP000295525"/>
    </source>
</evidence>
<proteinExistence type="predicted"/>
<evidence type="ECO:0000256" key="5">
    <source>
        <dbReference type="ARBA" id="ARBA00093797"/>
    </source>
</evidence>
<protein>
    <recommendedName>
        <fullName evidence="5">Flagellar protein FliT</fullName>
    </recommendedName>
</protein>
<keyword evidence="6" id="KW-0969">Cilium</keyword>
<dbReference type="GO" id="GO:0044781">
    <property type="term" value="P:bacterial-type flagellum organization"/>
    <property type="evidence" value="ECO:0007669"/>
    <property type="project" value="UniProtKB-KW"/>
</dbReference>
<evidence type="ECO:0000256" key="3">
    <source>
        <dbReference type="ARBA" id="ARBA00022795"/>
    </source>
</evidence>
<organism evidence="6 7">
    <name type="scientific">Paralcaligenes ureilyticus</name>
    <dbReference type="NCBI Taxonomy" id="627131"/>
    <lineage>
        <taxon>Bacteria</taxon>
        <taxon>Pseudomonadati</taxon>
        <taxon>Pseudomonadota</taxon>
        <taxon>Betaproteobacteria</taxon>
        <taxon>Burkholderiales</taxon>
        <taxon>Alcaligenaceae</taxon>
        <taxon>Paralcaligenes</taxon>
    </lineage>
</organism>
<accession>A0A4R3M2T9</accession>
<dbReference type="RefSeq" id="WP_132582372.1">
    <property type="nucleotide sequence ID" value="NZ_SMAJ01000007.1"/>
</dbReference>
<keyword evidence="6" id="KW-0966">Cell projection</keyword>
<keyword evidence="7" id="KW-1185">Reference proteome</keyword>
<sequence length="111" mass="12331">MSTSSPVLSQYQVIASISGRMLAAARSNHWDSVLTLADQYRNAIESLRKMNPLNGEDRLARQDLLAQILDDDAKLRDMASPELKRLGALLGQIKRQQSVLRTYSAQPAHSP</sequence>
<dbReference type="InterPro" id="IPR008622">
    <property type="entry name" value="FliT"/>
</dbReference>
<evidence type="ECO:0000313" key="6">
    <source>
        <dbReference type="EMBL" id="TCT06963.1"/>
    </source>
</evidence>
<reference evidence="6 7" key="1">
    <citation type="submission" date="2019-03" db="EMBL/GenBank/DDBJ databases">
        <title>Genomic Encyclopedia of Type Strains, Phase IV (KMG-IV): sequencing the most valuable type-strain genomes for metagenomic binning, comparative biology and taxonomic classification.</title>
        <authorList>
            <person name="Goeker M."/>
        </authorList>
    </citation>
    <scope>NUCLEOTIDE SEQUENCE [LARGE SCALE GENOMIC DNA]</scope>
    <source>
        <strain evidence="6 7">DSM 24591</strain>
    </source>
</reference>
<dbReference type="EMBL" id="SMAJ01000007">
    <property type="protein sequence ID" value="TCT06963.1"/>
    <property type="molecule type" value="Genomic_DNA"/>
</dbReference>
<keyword evidence="2" id="KW-0963">Cytoplasm</keyword>
<name>A0A4R3M2T9_9BURK</name>
<evidence type="ECO:0000256" key="4">
    <source>
        <dbReference type="ARBA" id="ARBA00023186"/>
    </source>
</evidence>